<dbReference type="Gene3D" id="3.80.10.10">
    <property type="entry name" value="Ribonuclease Inhibitor"/>
    <property type="match status" value="1"/>
</dbReference>
<name>A0A9P5NMR8_GYMJU</name>
<reference evidence="1" key="1">
    <citation type="submission" date="2020-11" db="EMBL/GenBank/DDBJ databases">
        <authorList>
            <consortium name="DOE Joint Genome Institute"/>
            <person name="Ahrendt S."/>
            <person name="Riley R."/>
            <person name="Andreopoulos W."/>
            <person name="LaButti K."/>
            <person name="Pangilinan J."/>
            <person name="Ruiz-duenas F.J."/>
            <person name="Barrasa J.M."/>
            <person name="Sanchez-Garcia M."/>
            <person name="Camarero S."/>
            <person name="Miyauchi S."/>
            <person name="Serrano A."/>
            <person name="Linde D."/>
            <person name="Babiker R."/>
            <person name="Drula E."/>
            <person name="Ayuso-Fernandez I."/>
            <person name="Pacheco R."/>
            <person name="Padilla G."/>
            <person name="Ferreira P."/>
            <person name="Barriuso J."/>
            <person name="Kellner H."/>
            <person name="Castanera R."/>
            <person name="Alfaro M."/>
            <person name="Ramirez L."/>
            <person name="Pisabarro A.G."/>
            <person name="Kuo A."/>
            <person name="Tritt A."/>
            <person name="Lipzen A."/>
            <person name="He G."/>
            <person name="Yan M."/>
            <person name="Ng V."/>
            <person name="Cullen D."/>
            <person name="Martin F."/>
            <person name="Rosso M.-N."/>
            <person name="Henrissat B."/>
            <person name="Hibbett D."/>
            <person name="Martinez A.T."/>
            <person name="Grigoriev I.V."/>
        </authorList>
    </citation>
    <scope>NUCLEOTIDE SEQUENCE</scope>
    <source>
        <strain evidence="1">AH 44721</strain>
    </source>
</reference>
<dbReference type="EMBL" id="JADNYJ010000035">
    <property type="protein sequence ID" value="KAF8902553.1"/>
    <property type="molecule type" value="Genomic_DNA"/>
</dbReference>
<dbReference type="AlphaFoldDB" id="A0A9P5NMR8"/>
<sequence>MVSADNLNLDVLELIFAFLFGNDLPSVALVSRSFLAAVIPRLYSSISYRLRQAKGYDVGETISPFAAVVTHPHLAVHVRKIQILAVPTVKSPIHSVFVRECREAIRICTNLRIFNCVVPNVLSMLLPGLQEKERLERIRICANLTLEQTKLLVKVRNLQHLSLEFASWNVVDLLPSWTMSLSSTLTSLTLYMIYDLHEDIFGSILDNLPNLIGLHVVGCPKVDHVIVFRHLSKTPLLQNLSLTTSENTRALALPPPLLRDLKHIAFDVRYSMSPSPSPTILASILDHLKPSSPSLVHFVIKMPERKVLVGEPFINKLLESSKHSLRRLAFLDCGVSPESLINICKSCIHLERLDIAIPVKEMPSFIHNISDARTLRTLVDVDNHVEHGIRPSLGSDNVMHLMRHNPSLKEVITTHRVWTRIVDRKDQLIVTLDRRHPPSPGSFWFMPRKTNFQ</sequence>
<dbReference type="SUPFAM" id="SSF52047">
    <property type="entry name" value="RNI-like"/>
    <property type="match status" value="1"/>
</dbReference>
<gene>
    <name evidence="1" type="ORF">CPB84DRAFT_1775664</name>
</gene>
<dbReference type="Proteomes" id="UP000724874">
    <property type="component" value="Unassembled WGS sequence"/>
</dbReference>
<proteinExistence type="predicted"/>
<comment type="caution">
    <text evidence="1">The sequence shown here is derived from an EMBL/GenBank/DDBJ whole genome shotgun (WGS) entry which is preliminary data.</text>
</comment>
<evidence type="ECO:0000313" key="1">
    <source>
        <dbReference type="EMBL" id="KAF8902553.1"/>
    </source>
</evidence>
<accession>A0A9P5NMR8</accession>
<dbReference type="OrthoDB" id="3005567at2759"/>
<evidence type="ECO:0008006" key="3">
    <source>
        <dbReference type="Google" id="ProtNLM"/>
    </source>
</evidence>
<dbReference type="InterPro" id="IPR032675">
    <property type="entry name" value="LRR_dom_sf"/>
</dbReference>
<keyword evidence="2" id="KW-1185">Reference proteome</keyword>
<protein>
    <recommendedName>
        <fullName evidence="3">F-box domain-containing protein</fullName>
    </recommendedName>
</protein>
<organism evidence="1 2">
    <name type="scientific">Gymnopilus junonius</name>
    <name type="common">Spectacular rustgill mushroom</name>
    <name type="synonym">Gymnopilus spectabilis subsp. junonius</name>
    <dbReference type="NCBI Taxonomy" id="109634"/>
    <lineage>
        <taxon>Eukaryota</taxon>
        <taxon>Fungi</taxon>
        <taxon>Dikarya</taxon>
        <taxon>Basidiomycota</taxon>
        <taxon>Agaricomycotina</taxon>
        <taxon>Agaricomycetes</taxon>
        <taxon>Agaricomycetidae</taxon>
        <taxon>Agaricales</taxon>
        <taxon>Agaricineae</taxon>
        <taxon>Hymenogastraceae</taxon>
        <taxon>Gymnopilus</taxon>
    </lineage>
</organism>
<evidence type="ECO:0000313" key="2">
    <source>
        <dbReference type="Proteomes" id="UP000724874"/>
    </source>
</evidence>